<dbReference type="InterPro" id="IPR036738">
    <property type="entry name" value="FRB_sf"/>
</dbReference>
<protein>
    <recommendedName>
        <fullName evidence="11">Serine/threonine-protein kinase TOR</fullName>
        <ecNumber evidence="11">2.7.11.1</ecNumber>
    </recommendedName>
</protein>
<dbReference type="InterPro" id="IPR026683">
    <property type="entry name" value="TOR_cat"/>
</dbReference>
<dbReference type="Pfam" id="PF11865">
    <property type="entry name" value="mTOR_dom"/>
    <property type="match status" value="1"/>
</dbReference>
<dbReference type="Pfam" id="PF08771">
    <property type="entry name" value="FRB_dom"/>
    <property type="match status" value="1"/>
</dbReference>
<dbReference type="InterPro" id="IPR050517">
    <property type="entry name" value="DDR_Repair_Kinase"/>
</dbReference>
<dbReference type="SUPFAM" id="SSF48452">
    <property type="entry name" value="TPR-like"/>
    <property type="match status" value="1"/>
</dbReference>
<dbReference type="InterPro" id="IPR016024">
    <property type="entry name" value="ARM-type_fold"/>
</dbReference>
<dbReference type="InterPro" id="IPR003151">
    <property type="entry name" value="PIK-rel_kinase_FAT"/>
</dbReference>
<keyword evidence="2 11" id="KW-0723">Serine/threonine-protein kinase</keyword>
<reference evidence="15 16" key="1">
    <citation type="submission" date="2019-02" db="EMBL/GenBank/DDBJ databases">
        <title>Genome sequencing of the rare red list fungi Dentipellis fragilis.</title>
        <authorList>
            <person name="Buettner E."/>
            <person name="Kellner H."/>
        </authorList>
    </citation>
    <scope>NUCLEOTIDE SEQUENCE [LARGE SCALE GENOMIC DNA]</scope>
    <source>
        <strain evidence="15 16">DSM 105465</strain>
    </source>
</reference>
<evidence type="ECO:0000313" key="16">
    <source>
        <dbReference type="Proteomes" id="UP000298327"/>
    </source>
</evidence>
<dbReference type="GO" id="GO:0031931">
    <property type="term" value="C:TORC1 complex"/>
    <property type="evidence" value="ECO:0007669"/>
    <property type="project" value="TreeGrafter"/>
</dbReference>
<dbReference type="FunFam" id="1.25.10.10:FF:000371">
    <property type="entry name" value="Serine/threonine-protein kinase TOR"/>
    <property type="match status" value="1"/>
</dbReference>
<dbReference type="InterPro" id="IPR014009">
    <property type="entry name" value="PIK_FAT"/>
</dbReference>
<dbReference type="InterPro" id="IPR000403">
    <property type="entry name" value="PI3/4_kinase_cat_dom"/>
</dbReference>
<evidence type="ECO:0000313" key="15">
    <source>
        <dbReference type="EMBL" id="TFY65865.1"/>
    </source>
</evidence>
<accession>A0A4Y9YTY8</accession>
<name>A0A4Y9YTY8_9AGAM</name>
<evidence type="ECO:0000256" key="10">
    <source>
        <dbReference type="ARBA" id="ARBA00048679"/>
    </source>
</evidence>
<dbReference type="PROSITE" id="PS50290">
    <property type="entry name" value="PI3_4_KINASE_3"/>
    <property type="match status" value="1"/>
</dbReference>
<evidence type="ECO:0000256" key="8">
    <source>
        <dbReference type="ARBA" id="ARBA00023306"/>
    </source>
</evidence>
<dbReference type="GO" id="GO:0004674">
    <property type="term" value="F:protein serine/threonine kinase activity"/>
    <property type="evidence" value="ECO:0007669"/>
    <property type="project" value="UniProtKB-KW"/>
</dbReference>
<dbReference type="InterPro" id="IPR011009">
    <property type="entry name" value="Kinase-like_dom_sf"/>
</dbReference>
<dbReference type="CDD" id="cd05169">
    <property type="entry name" value="PIKKc_TOR"/>
    <property type="match status" value="1"/>
</dbReference>
<feature type="domain" description="FATC" evidence="14">
    <location>
        <begin position="2299"/>
        <end position="2331"/>
    </location>
</feature>
<evidence type="ECO:0000259" key="13">
    <source>
        <dbReference type="PROSITE" id="PS51189"/>
    </source>
</evidence>
<dbReference type="GO" id="GO:0005737">
    <property type="term" value="C:cytoplasm"/>
    <property type="evidence" value="ECO:0007669"/>
    <property type="project" value="TreeGrafter"/>
</dbReference>
<dbReference type="Gene3D" id="1.25.40.10">
    <property type="entry name" value="Tetratricopeptide repeat domain"/>
    <property type="match status" value="1"/>
</dbReference>
<keyword evidence="8" id="KW-0131">Cell cycle</keyword>
<dbReference type="SUPFAM" id="SSF56112">
    <property type="entry name" value="Protein kinase-like (PK-like)"/>
    <property type="match status" value="1"/>
</dbReference>
<dbReference type="SMART" id="SM01343">
    <property type="entry name" value="FATC"/>
    <property type="match status" value="1"/>
</dbReference>
<comment type="catalytic activity">
    <reaction evidence="9 11">
        <text>L-threonyl-[protein] + ATP = O-phospho-L-threonyl-[protein] + ADP + H(+)</text>
        <dbReference type="Rhea" id="RHEA:46608"/>
        <dbReference type="Rhea" id="RHEA-COMP:11060"/>
        <dbReference type="Rhea" id="RHEA-COMP:11605"/>
        <dbReference type="ChEBI" id="CHEBI:15378"/>
        <dbReference type="ChEBI" id="CHEBI:30013"/>
        <dbReference type="ChEBI" id="CHEBI:30616"/>
        <dbReference type="ChEBI" id="CHEBI:61977"/>
        <dbReference type="ChEBI" id="CHEBI:456216"/>
        <dbReference type="EC" id="2.7.11.1"/>
    </reaction>
</comment>
<dbReference type="PANTHER" id="PTHR11139:SF9">
    <property type="entry name" value="SERINE_THREONINE-PROTEIN KINASE MTOR"/>
    <property type="match status" value="1"/>
</dbReference>
<dbReference type="OrthoDB" id="381190at2759"/>
<dbReference type="Gene3D" id="1.20.120.150">
    <property type="entry name" value="FKBP12-rapamycin binding domain"/>
    <property type="match status" value="1"/>
</dbReference>
<dbReference type="SMART" id="SM01346">
    <property type="entry name" value="DUF3385"/>
    <property type="match status" value="1"/>
</dbReference>
<dbReference type="Gene3D" id="1.10.1070.11">
    <property type="entry name" value="Phosphatidylinositol 3-/4-kinase, catalytic domain"/>
    <property type="match status" value="1"/>
</dbReference>
<keyword evidence="7 11" id="KW-0067">ATP-binding</keyword>
<evidence type="ECO:0000259" key="14">
    <source>
        <dbReference type="PROSITE" id="PS51190"/>
    </source>
</evidence>
<keyword evidence="3 11" id="KW-0808">Transferase</keyword>
<dbReference type="InterPro" id="IPR057564">
    <property type="entry name" value="HEAT_ATR"/>
</dbReference>
<dbReference type="InterPro" id="IPR011989">
    <property type="entry name" value="ARM-like"/>
</dbReference>
<keyword evidence="16" id="KW-1185">Reference proteome</keyword>
<dbReference type="GO" id="GO:0106310">
    <property type="term" value="F:protein serine kinase activity"/>
    <property type="evidence" value="ECO:0007669"/>
    <property type="project" value="RHEA"/>
</dbReference>
<dbReference type="Pfam" id="PF02259">
    <property type="entry name" value="FAT"/>
    <property type="match status" value="1"/>
</dbReference>
<dbReference type="STRING" id="205917.A0A4Y9YTY8"/>
<dbReference type="FunFam" id="1.10.1070.11:FF:000029">
    <property type="entry name" value="Serine/threonine-protein kinase TOR"/>
    <property type="match status" value="1"/>
</dbReference>
<dbReference type="GO" id="GO:0038202">
    <property type="term" value="P:TORC1 signaling"/>
    <property type="evidence" value="ECO:0007669"/>
    <property type="project" value="TreeGrafter"/>
</dbReference>
<comment type="caution">
    <text evidence="15">The sequence shown here is derived from an EMBL/GenBank/DDBJ whole genome shotgun (WGS) entry which is preliminary data.</text>
</comment>
<gene>
    <name evidence="15" type="ORF">EVG20_g5221</name>
</gene>
<proteinExistence type="inferred from homology"/>
<evidence type="ECO:0000256" key="6">
    <source>
        <dbReference type="ARBA" id="ARBA00022777"/>
    </source>
</evidence>
<dbReference type="PROSITE" id="PS00915">
    <property type="entry name" value="PI3_4_KINASE_1"/>
    <property type="match status" value="1"/>
</dbReference>
<dbReference type="InterPro" id="IPR036940">
    <property type="entry name" value="PI3/4_kinase_cat_sf"/>
</dbReference>
<dbReference type="Pfam" id="PF00454">
    <property type="entry name" value="PI3_PI4_kinase"/>
    <property type="match status" value="1"/>
</dbReference>
<dbReference type="InterPro" id="IPR011990">
    <property type="entry name" value="TPR-like_helical_dom_sf"/>
</dbReference>
<keyword evidence="4" id="KW-0677">Repeat</keyword>
<organism evidence="15 16">
    <name type="scientific">Dentipellis fragilis</name>
    <dbReference type="NCBI Taxonomy" id="205917"/>
    <lineage>
        <taxon>Eukaryota</taxon>
        <taxon>Fungi</taxon>
        <taxon>Dikarya</taxon>
        <taxon>Basidiomycota</taxon>
        <taxon>Agaricomycotina</taxon>
        <taxon>Agaricomycetes</taxon>
        <taxon>Russulales</taxon>
        <taxon>Hericiaceae</taxon>
        <taxon>Dentipellis</taxon>
    </lineage>
</organism>
<dbReference type="Pfam" id="PF02260">
    <property type="entry name" value="FATC"/>
    <property type="match status" value="1"/>
</dbReference>
<keyword evidence="6 11" id="KW-0418">Kinase</keyword>
<dbReference type="GO" id="GO:0016242">
    <property type="term" value="P:negative regulation of macroautophagy"/>
    <property type="evidence" value="ECO:0007669"/>
    <property type="project" value="TreeGrafter"/>
</dbReference>
<dbReference type="EMBL" id="SEOQ01000300">
    <property type="protein sequence ID" value="TFY65865.1"/>
    <property type="molecule type" value="Genomic_DNA"/>
</dbReference>
<dbReference type="Pfam" id="PF13513">
    <property type="entry name" value="HEAT_EZ"/>
    <property type="match status" value="1"/>
</dbReference>
<dbReference type="InterPro" id="IPR003152">
    <property type="entry name" value="FATC_dom"/>
</dbReference>
<sequence length="2331" mass="263763">MSEAVSGPVKSPSACSLLKASSALPLLPSSVGVAKIMSTTSAPQQPDVLQTIFQGLKNKNHETRLQSAIELRRYARILDRVSTKVVEMSSDAAAKLWDDSINRRLFDLVHSPNNVEKLGGILAIDHLLDVDGEETIESKRNLFRFYNYVKSLLPNSDINVMLAASKTLGQIAEIGGAAFGEHFMDFEVPAAINLLQGDKQEPGRYAGVLILKELARNSPTYFHSHIDLVFDKILVPLRDTRVIVREGAAELLAACLEIITQRERQAPSGHLYKILKDAQLGLKMSQPEIIHGSLLTYRELLLHGGMFMKETFLDTAEQILRFRGHRDNLVRKMVITLIPTLAVYDTQTFSEHFLHKAMAHLLQQLDKPSERSFAFIAIGHVATAVGSDMKPFLDSIMAQIKLGLQNRGKRAPSEEPMFQCVGMLASAVGPNLTKLLHDQLDLMFACGLSEPLRQALVAIARHIPPLLRTIQDRLLDLLSMILSGQPYKPLGAPPTLGRDNVSAVSRDLATSTNGTSAKSPELITLALDTLGSFDFSGHVLNEFVRSCALPYLEEDQAEVRRAAAMTCCRVFARDSICYQSSNHSIEIIGDVLDKLLTVGIADPDPTIRQTVLSSLHEQFDKHLAQAENVRSLFIALNDEVFENRETAVGLIGRLATHNPAYVMPSLRKALIQLLTELEYSTIMRNREECTRLLTLLVSATGRLIKPYALPMLRVLLPKANDSNATVAANVLMCLGELACVGGEDAQPHVPELMEIIIAKLSDPSIAKRNAALHTLGQVCSSTGYVIQPLVEHPQLLQVLSRILKTEPTPGVRRDVIKVLGILGALDPYRRKSKPDADSPSESAAPAANAINLTYMTSSASDDYYQTVVINALLSILKDQSLSGHHHTVIEAIMSIFKTQGLKCVTFLPQIIPAFAAVTRSSTARLQEFHLQQLAILVGIIRQHIRNYMPEIFSLITELWENSLLQLPLVSLIESLGKALDAEFKPFLPTILPLILRVFDGAMDEKEKRASTQIKVFDAFLTFGANIEEYLHLVIPIIVKTYERPEAPLALRKKAILTIDGLSGRVNFSDHASRIIHPLVRVLGSSTNELRMAVMDTLCSLVIQLGSDFAIFVPTISKVLARNRIPHPKYENLISKLLNGERLPQELGTLELIMNESNKAPEFSAPAEAAKMTVNQQHLKQAWDTSNISTKEDWTEWMHRLSVEFMKESPSHALRACMSLVDIHQPLAKELFNAAFISCWRELYEQYQEDLVRAIDFAITSTNTPSDIIHRLLNLCEFMEHEDQRLPIENSTLGEYALRYHAYAKALHYKELEFFSETSPNIIESLININTKLQQHDAAWGTLLIAREQYDVSKHEEWYERLGRWQDALATYERKAQEDPDAPDIAIGKMKCLHALGEWDLLAAQVEENWSNANHEDRREIAPMAAAAAWSLNDWDSMEDYITTMKSDSPDRAFYRAILSVHQNQFTKALGHITKARDLLDPELTSLVGESYGRSYNIMVRAQMLSELEEIIAYKQYADQPERQQTLRKTWMKRLQGCQPDVEVWQRILQVRTLVLSPEDDPVMWIKFANLCRKSDRMLLAEKTINSLLSQERHLKAPPNVVYAQLKYMWADGAREESLTFLQQFTTSLSRDLQAETTERTQRPGVSRQKLDELSCLLARCYFKQGEWQMDLSDDWGSRNVNDILHSYLLATHYDPNWYKAWHTWALANFEVVGYLVSFFRSIALRNETALQDTLRLLTLWFKFGAHDEVSHAMASGFSSVEVDTWLEVIPQIIARIQTPSTNIRRNITSLLTDVGKHHPQALIYPLTVASKSSSLSRKNAALAIMERMKEHSPTIVEQALVVSHELIRVAILWHELWHERLEEASRQYFNEANPEGMIAALEPLHEMLESGPTTARETSFHQAFGRDLHEAREACRRYQKYGEVKDLDHAWDIYYTVFKKVEKTLPTLTTLDLQYVSPDLLKARNLDLAVPGTYQSGKPIVRIMSFAPKLTVISSKQRPRRLLLKGSDGKDYQYLLKGHEDLRQDERVMQLFGLVNTLLSVDTNSFKRRLHIQRFPVIPLGPHAGLLGWVHDTDTFHVLVRDYRDSRKVLLNIEYRLMLQMAPDYENLMLLQKIEVFEYALENTTGQDLYRVLWLKSVNSEHWLERRATYTRSLAVNSMVGHILGLGDRHPSNLMLERKTGKVVHIDFGDCFEVAMHREKFPEKIPFRLTRMLTHAMEVSGIEGSFRNTCEITMSVLRDNKESLMAVLEAFVYDPLINWRLMPTEPRVAEAQEIRNERALAVYNRVQHKLTGRDFNPDVSLPVPAQVDKLILQATSLENLCQCFSGWCAFW</sequence>
<dbReference type="GO" id="GO:0005886">
    <property type="term" value="C:plasma membrane"/>
    <property type="evidence" value="ECO:0007669"/>
    <property type="project" value="UniProtKB-ARBA"/>
</dbReference>
<comment type="similarity">
    <text evidence="1 11">Belongs to the PI3/PI4-kinase family.</text>
</comment>
<dbReference type="Pfam" id="PF23593">
    <property type="entry name" value="HEAT_ATR"/>
    <property type="match status" value="1"/>
</dbReference>
<dbReference type="PANTHER" id="PTHR11139">
    <property type="entry name" value="ATAXIA TELANGIECTASIA MUTATED ATM -RELATED"/>
    <property type="match status" value="1"/>
</dbReference>
<dbReference type="SUPFAM" id="SSF47212">
    <property type="entry name" value="FKBP12-rapamycin-binding domain of FKBP-rapamycin-associated protein (FRAP)"/>
    <property type="match status" value="1"/>
</dbReference>
<evidence type="ECO:0000256" key="3">
    <source>
        <dbReference type="ARBA" id="ARBA00022679"/>
    </source>
</evidence>
<evidence type="ECO:0000256" key="1">
    <source>
        <dbReference type="ARBA" id="ARBA00011031"/>
    </source>
</evidence>
<evidence type="ECO:0000256" key="4">
    <source>
        <dbReference type="ARBA" id="ARBA00022737"/>
    </source>
</evidence>
<dbReference type="PROSITE" id="PS51189">
    <property type="entry name" value="FAT"/>
    <property type="match status" value="1"/>
</dbReference>
<evidence type="ECO:0000256" key="9">
    <source>
        <dbReference type="ARBA" id="ARBA00047899"/>
    </source>
</evidence>
<dbReference type="GO" id="GO:0005524">
    <property type="term" value="F:ATP binding"/>
    <property type="evidence" value="ECO:0007669"/>
    <property type="project" value="UniProtKB-KW"/>
</dbReference>
<dbReference type="InterPro" id="IPR009076">
    <property type="entry name" value="FRB_dom"/>
</dbReference>
<dbReference type="FunFam" id="3.30.1010.10:FF:000006">
    <property type="entry name" value="Serine/threonine-protein kinase TOR"/>
    <property type="match status" value="1"/>
</dbReference>
<dbReference type="Gene3D" id="1.25.10.10">
    <property type="entry name" value="Leucine-rich Repeat Variant"/>
    <property type="match status" value="4"/>
</dbReference>
<dbReference type="GO" id="GO:0080090">
    <property type="term" value="P:regulation of primary metabolic process"/>
    <property type="evidence" value="ECO:0007669"/>
    <property type="project" value="UniProtKB-ARBA"/>
</dbReference>
<comment type="catalytic activity">
    <reaction evidence="10">
        <text>L-seryl-[protein] + ATP = O-phospho-L-seryl-[protein] + ADP + H(+)</text>
        <dbReference type="Rhea" id="RHEA:17989"/>
        <dbReference type="Rhea" id="RHEA-COMP:9863"/>
        <dbReference type="Rhea" id="RHEA-COMP:11604"/>
        <dbReference type="ChEBI" id="CHEBI:15378"/>
        <dbReference type="ChEBI" id="CHEBI:29999"/>
        <dbReference type="ChEBI" id="CHEBI:30616"/>
        <dbReference type="ChEBI" id="CHEBI:83421"/>
        <dbReference type="ChEBI" id="CHEBI:456216"/>
        <dbReference type="EC" id="2.7.11.1"/>
    </reaction>
</comment>
<dbReference type="SMART" id="SM01345">
    <property type="entry name" value="Rapamycin_bind"/>
    <property type="match status" value="1"/>
</dbReference>
<keyword evidence="5 11" id="KW-0547">Nucleotide-binding</keyword>
<dbReference type="InterPro" id="IPR018936">
    <property type="entry name" value="PI3/4_kinase_CS"/>
</dbReference>
<feature type="domain" description="FAT" evidence="13">
    <location>
        <begin position="1291"/>
        <end position="1812"/>
    </location>
</feature>
<dbReference type="Proteomes" id="UP000298327">
    <property type="component" value="Unassembled WGS sequence"/>
</dbReference>
<dbReference type="FunFam" id="1.20.120.150:FF:000001">
    <property type="entry name" value="Serine/threonine-protein kinase TOR"/>
    <property type="match status" value="1"/>
</dbReference>
<dbReference type="GO" id="GO:0005634">
    <property type="term" value="C:nucleus"/>
    <property type="evidence" value="ECO:0007669"/>
    <property type="project" value="TreeGrafter"/>
</dbReference>
<dbReference type="SMART" id="SM00146">
    <property type="entry name" value="PI3Kc"/>
    <property type="match status" value="1"/>
</dbReference>
<dbReference type="GO" id="GO:0031932">
    <property type="term" value="C:TORC2 complex"/>
    <property type="evidence" value="ECO:0007669"/>
    <property type="project" value="TreeGrafter"/>
</dbReference>
<evidence type="ECO:0000259" key="12">
    <source>
        <dbReference type="PROSITE" id="PS50290"/>
    </source>
</evidence>
<dbReference type="PROSITE" id="PS51190">
    <property type="entry name" value="FATC"/>
    <property type="match status" value="1"/>
</dbReference>
<dbReference type="SUPFAM" id="SSF48371">
    <property type="entry name" value="ARM repeat"/>
    <property type="match status" value="2"/>
</dbReference>
<evidence type="ECO:0000256" key="5">
    <source>
        <dbReference type="ARBA" id="ARBA00022741"/>
    </source>
</evidence>
<feature type="domain" description="PI3K/PI4K catalytic" evidence="12">
    <location>
        <begin position="1986"/>
        <end position="2299"/>
    </location>
</feature>
<dbReference type="PROSITE" id="PS00916">
    <property type="entry name" value="PI3_4_KINASE_2"/>
    <property type="match status" value="1"/>
</dbReference>
<evidence type="ECO:0000256" key="2">
    <source>
        <dbReference type="ARBA" id="ARBA00022527"/>
    </source>
</evidence>
<dbReference type="InterPro" id="IPR024585">
    <property type="entry name" value="mTOR_dom"/>
</dbReference>
<dbReference type="GO" id="GO:0044877">
    <property type="term" value="F:protein-containing complex binding"/>
    <property type="evidence" value="ECO:0007669"/>
    <property type="project" value="InterPro"/>
</dbReference>
<dbReference type="Gene3D" id="3.30.1010.10">
    <property type="entry name" value="Phosphatidylinositol 3-kinase Catalytic Subunit, Chain A, domain 4"/>
    <property type="match status" value="1"/>
</dbReference>
<evidence type="ECO:0000256" key="7">
    <source>
        <dbReference type="ARBA" id="ARBA00022840"/>
    </source>
</evidence>
<dbReference type="EC" id="2.7.11.1" evidence="11"/>
<evidence type="ECO:0000256" key="11">
    <source>
        <dbReference type="RuleBase" id="RU364109"/>
    </source>
</evidence>